<dbReference type="Proteomes" id="UP000198412">
    <property type="component" value="Unassembled WGS sequence"/>
</dbReference>
<protein>
    <submittedName>
        <fullName evidence="2">Cold shock protein (Beta-ribbon, CspA family)</fullName>
    </submittedName>
</protein>
<evidence type="ECO:0000313" key="3">
    <source>
        <dbReference type="Proteomes" id="UP000198412"/>
    </source>
</evidence>
<dbReference type="GO" id="GO:0005829">
    <property type="term" value="C:cytosol"/>
    <property type="evidence" value="ECO:0007669"/>
    <property type="project" value="UniProtKB-ARBA"/>
</dbReference>
<evidence type="ECO:0000313" key="2">
    <source>
        <dbReference type="EMBL" id="SNR35321.1"/>
    </source>
</evidence>
<feature type="domain" description="CSD" evidence="1">
    <location>
        <begin position="18"/>
        <end position="79"/>
    </location>
</feature>
<gene>
    <name evidence="2" type="ORF">SAMN04488111_0703</name>
</gene>
<proteinExistence type="predicted"/>
<dbReference type="CDD" id="cd04458">
    <property type="entry name" value="CSP_CDS"/>
    <property type="match status" value="1"/>
</dbReference>
<dbReference type="InterPro" id="IPR050181">
    <property type="entry name" value="Cold_shock_domain"/>
</dbReference>
<evidence type="ECO:0000259" key="1">
    <source>
        <dbReference type="PROSITE" id="PS51857"/>
    </source>
</evidence>
<reference evidence="3" key="1">
    <citation type="submission" date="2017-06" db="EMBL/GenBank/DDBJ databases">
        <authorList>
            <person name="Varghese N."/>
            <person name="Submissions S."/>
        </authorList>
    </citation>
    <scope>NUCLEOTIDE SEQUENCE [LARGE SCALE GENOMIC DNA]</scope>
    <source>
        <strain evidence="3">DSM 27993</strain>
    </source>
</reference>
<name>A0A238VMB2_9FLAO</name>
<dbReference type="Gene3D" id="2.40.50.140">
    <property type="entry name" value="Nucleic acid-binding proteins"/>
    <property type="match status" value="1"/>
</dbReference>
<dbReference type="PRINTS" id="PR00050">
    <property type="entry name" value="COLDSHOCK"/>
</dbReference>
<dbReference type="SUPFAM" id="SSF50249">
    <property type="entry name" value="Nucleic acid-binding proteins"/>
    <property type="match status" value="1"/>
</dbReference>
<dbReference type="Pfam" id="PF00313">
    <property type="entry name" value="CSD"/>
    <property type="match status" value="1"/>
</dbReference>
<dbReference type="InterPro" id="IPR011129">
    <property type="entry name" value="CSD"/>
</dbReference>
<accession>A0A238VMB2</accession>
<dbReference type="PROSITE" id="PS51857">
    <property type="entry name" value="CSD_2"/>
    <property type="match status" value="1"/>
</dbReference>
<dbReference type="AlphaFoldDB" id="A0A238VMB2"/>
<dbReference type="SMART" id="SM00357">
    <property type="entry name" value="CSP"/>
    <property type="match status" value="1"/>
</dbReference>
<dbReference type="GO" id="GO:0003676">
    <property type="term" value="F:nucleic acid binding"/>
    <property type="evidence" value="ECO:0007669"/>
    <property type="project" value="InterPro"/>
</dbReference>
<sequence>MAPSLHINNYYKLKYIKMSKGTVKFFNETKGFGFITEEGVEKDHFVHISGLIDEIREGDEVEFDLKEGNKGLNAVNVKVI</sequence>
<dbReference type="PANTHER" id="PTHR11544">
    <property type="entry name" value="COLD SHOCK DOMAIN CONTAINING PROTEINS"/>
    <property type="match status" value="1"/>
</dbReference>
<dbReference type="EMBL" id="FZNX01000001">
    <property type="protein sequence ID" value="SNR35321.1"/>
    <property type="molecule type" value="Genomic_DNA"/>
</dbReference>
<dbReference type="InterPro" id="IPR002059">
    <property type="entry name" value="CSP_DNA-bd"/>
</dbReference>
<organism evidence="2 3">
    <name type="scientific">Lutibacter flavus</name>
    <dbReference type="NCBI Taxonomy" id="691689"/>
    <lineage>
        <taxon>Bacteria</taxon>
        <taxon>Pseudomonadati</taxon>
        <taxon>Bacteroidota</taxon>
        <taxon>Flavobacteriia</taxon>
        <taxon>Flavobacteriales</taxon>
        <taxon>Flavobacteriaceae</taxon>
        <taxon>Lutibacter</taxon>
    </lineage>
</organism>
<keyword evidence="3" id="KW-1185">Reference proteome</keyword>
<dbReference type="InterPro" id="IPR012340">
    <property type="entry name" value="NA-bd_OB-fold"/>
</dbReference>